<accession>C4K5X1</accession>
<reference evidence="1 2" key="1">
    <citation type="journal article" date="2009" name="Proc. Natl. Acad. Sci. U.S.A.">
        <title>Hamiltonella defensa, genome evolution of protective bacterial endosymbiont from pathogenic ancestors.</title>
        <authorList>
            <person name="Degnan P.H."/>
            <person name="Yu Y."/>
            <person name="Sisneros N."/>
            <person name="Wing R.A."/>
            <person name="Moran N.A."/>
        </authorList>
    </citation>
    <scope>NUCLEOTIDE SEQUENCE [LARGE SCALE GENOMIC DNA]</scope>
    <source>
        <strain evidence="2">5AT</strain>
    </source>
</reference>
<keyword evidence="2" id="KW-1185">Reference proteome</keyword>
<sequence length="30" mass="3357">MQTGMGIESTMDRPVHVPFMILNKALRAIV</sequence>
<evidence type="ECO:0000313" key="2">
    <source>
        <dbReference type="Proteomes" id="UP000002334"/>
    </source>
</evidence>
<dbReference type="HOGENOM" id="CLU_3403900_0_0_6"/>
<name>C4K5X1_HAMD5</name>
<dbReference type="EMBL" id="CP001277">
    <property type="protein sequence ID" value="ACQ67964.1"/>
    <property type="molecule type" value="Genomic_DNA"/>
</dbReference>
<evidence type="ECO:0000313" key="1">
    <source>
        <dbReference type="EMBL" id="ACQ67964.1"/>
    </source>
</evidence>
<protein>
    <submittedName>
        <fullName evidence="1">ISHde2, transposase orfB</fullName>
    </submittedName>
</protein>
<gene>
    <name evidence="1" type="ordered locus">HDEF_1314</name>
</gene>
<organism evidence="1 2">
    <name type="scientific">Hamiltonella defensa subsp. Acyrthosiphon pisum (strain 5AT)</name>
    <dbReference type="NCBI Taxonomy" id="572265"/>
    <lineage>
        <taxon>Bacteria</taxon>
        <taxon>Pseudomonadati</taxon>
        <taxon>Pseudomonadota</taxon>
        <taxon>Gammaproteobacteria</taxon>
        <taxon>Enterobacterales</taxon>
        <taxon>Enterobacteriaceae</taxon>
        <taxon>aphid secondary symbionts</taxon>
        <taxon>Candidatus Williamhamiltonella</taxon>
    </lineage>
</organism>
<proteinExistence type="predicted"/>
<dbReference type="Proteomes" id="UP000002334">
    <property type="component" value="Chromosome"/>
</dbReference>
<dbReference type="AlphaFoldDB" id="C4K5X1"/>
<dbReference type="KEGG" id="hde:HDEF_1314"/>